<feature type="domain" description="RGS" evidence="1">
    <location>
        <begin position="411"/>
        <end position="529"/>
    </location>
</feature>
<organism evidence="2 3">
    <name type="scientific">Anaeramoeba flamelloides</name>
    <dbReference type="NCBI Taxonomy" id="1746091"/>
    <lineage>
        <taxon>Eukaryota</taxon>
        <taxon>Metamonada</taxon>
        <taxon>Anaeramoebidae</taxon>
        <taxon>Anaeramoeba</taxon>
    </lineage>
</organism>
<evidence type="ECO:0000313" key="3">
    <source>
        <dbReference type="Proteomes" id="UP001150062"/>
    </source>
</evidence>
<dbReference type="SUPFAM" id="SSF48097">
    <property type="entry name" value="Regulator of G-protein signaling, RGS"/>
    <property type="match status" value="1"/>
</dbReference>
<dbReference type="InterPro" id="IPR016137">
    <property type="entry name" value="RGS"/>
</dbReference>
<dbReference type="EMBL" id="JAOAOG010000042">
    <property type="protein sequence ID" value="KAJ6252554.1"/>
    <property type="molecule type" value="Genomic_DNA"/>
</dbReference>
<keyword evidence="3" id="KW-1185">Reference proteome</keyword>
<name>A0ABQ8Z797_9EUKA</name>
<evidence type="ECO:0000259" key="1">
    <source>
        <dbReference type="PROSITE" id="PS50132"/>
    </source>
</evidence>
<dbReference type="Gene3D" id="3.30.450.20">
    <property type="entry name" value="PAS domain"/>
    <property type="match status" value="1"/>
</dbReference>
<dbReference type="PRINTS" id="PR01301">
    <property type="entry name" value="RGSPROTEIN"/>
</dbReference>
<dbReference type="SMART" id="SM00315">
    <property type="entry name" value="RGS"/>
    <property type="match status" value="1"/>
</dbReference>
<dbReference type="InterPro" id="IPR044926">
    <property type="entry name" value="RGS_subdomain_2"/>
</dbReference>
<reference evidence="2" key="1">
    <citation type="submission" date="2022-08" db="EMBL/GenBank/DDBJ databases">
        <title>Novel sulfate-reducing endosymbionts in the free-living metamonad Anaeramoeba.</title>
        <authorList>
            <person name="Jerlstrom-Hultqvist J."/>
            <person name="Cepicka I."/>
            <person name="Gallot-Lavallee L."/>
            <person name="Salas-Leiva D."/>
            <person name="Curtis B.A."/>
            <person name="Zahonova K."/>
            <person name="Pipaliya S."/>
            <person name="Dacks J."/>
            <person name="Roger A.J."/>
        </authorList>
    </citation>
    <scope>NUCLEOTIDE SEQUENCE</scope>
    <source>
        <strain evidence="2">Schooner1</strain>
    </source>
</reference>
<dbReference type="PANTHER" id="PTHR10845">
    <property type="entry name" value="REGULATOR OF G PROTEIN SIGNALING"/>
    <property type="match status" value="1"/>
</dbReference>
<sequence>MGNFKPRKKIKNRKKESYLKKLSKQSDAIAIVGVDGKFLFANKSCKKYFGFSGLEAKKKVMTDLEPQFQQHTKLDSIAYVAHEIKIANQLQKKQERRFRWYFQPYDELIQTSVQITLIEIENKLAIQALIKPDNRDPNTLIKTKSATSTGSIAFLEKIQSSESISSKPNSSQKDFSSILERIQKTNSTGKIKNMDFHKEQILVESKRIRVLQKENEKIGSIFSEFVRKRNITLEKLRLIQQQKSNQNLSETFQIVLEDRYDEEINQAVSKIQKFNVLDNTLSSIDLNNENYLDSLLDTLDLECIIRVQNVMAEKLLLHRDMLRLKIQFIEQQIKRINLEISFFKMQQRITNYNEHVKEIANQSIDNLIEFEKTSIVNDKNTDQKKTEEQEKKSVLNVLKRFDITIDLNLIPFDLLVTKKKYSKFFMNFLKSQFTEENLLFFDKVNTFKKIKKKDELKNEAKNIYGKFIEEGAKMQINIDSVTRNNIITKVKSNNINSDIFEQAQNQIYFLMLNDPYSRFLDSPDYEELKKTNPTFEWKK</sequence>
<protein>
    <submittedName>
        <fullName evidence="2">Regulator of g protein signaling</fullName>
    </submittedName>
</protein>
<gene>
    <name evidence="2" type="ORF">M0813_14081</name>
</gene>
<comment type="caution">
    <text evidence="2">The sequence shown here is derived from an EMBL/GenBank/DDBJ whole genome shotgun (WGS) entry which is preliminary data.</text>
</comment>
<proteinExistence type="predicted"/>
<dbReference type="InterPro" id="IPR036305">
    <property type="entry name" value="RGS_sf"/>
</dbReference>
<dbReference type="Gene3D" id="1.10.167.10">
    <property type="entry name" value="Regulator of G-protein Signalling 4, domain 2"/>
    <property type="match status" value="1"/>
</dbReference>
<dbReference type="CDD" id="cd00130">
    <property type="entry name" value="PAS"/>
    <property type="match status" value="1"/>
</dbReference>
<dbReference type="CDD" id="cd07440">
    <property type="entry name" value="RGS"/>
    <property type="match status" value="1"/>
</dbReference>
<dbReference type="InterPro" id="IPR000014">
    <property type="entry name" value="PAS"/>
</dbReference>
<dbReference type="PROSITE" id="PS50132">
    <property type="entry name" value="RGS"/>
    <property type="match status" value="1"/>
</dbReference>
<evidence type="ECO:0000313" key="2">
    <source>
        <dbReference type="EMBL" id="KAJ6252554.1"/>
    </source>
</evidence>
<dbReference type="Pfam" id="PF00615">
    <property type="entry name" value="RGS"/>
    <property type="match status" value="1"/>
</dbReference>
<dbReference type="PANTHER" id="PTHR10845:SF192">
    <property type="entry name" value="DOUBLE HIT, ISOFORM B"/>
    <property type="match status" value="1"/>
</dbReference>
<dbReference type="Proteomes" id="UP001150062">
    <property type="component" value="Unassembled WGS sequence"/>
</dbReference>
<accession>A0ABQ8Z797</accession>